<evidence type="ECO:0000313" key="1">
    <source>
        <dbReference type="EMBL" id="KAI4454862.1"/>
    </source>
</evidence>
<dbReference type="Proteomes" id="UP001056778">
    <property type="component" value="Chromosome 9"/>
</dbReference>
<proteinExistence type="predicted"/>
<gene>
    <name evidence="1" type="ORF">MML48_9g00000500</name>
</gene>
<dbReference type="EMBL" id="CM043023">
    <property type="protein sequence ID" value="KAI4454862.1"/>
    <property type="molecule type" value="Genomic_DNA"/>
</dbReference>
<protein>
    <submittedName>
        <fullName evidence="1">Biotin protein ligase</fullName>
    </submittedName>
</protein>
<reference evidence="1" key="1">
    <citation type="submission" date="2022-04" db="EMBL/GenBank/DDBJ databases">
        <title>Chromosome-scale genome assembly of Holotrichia oblita Faldermann.</title>
        <authorList>
            <person name="Rongchong L."/>
        </authorList>
    </citation>
    <scope>NUCLEOTIDE SEQUENCE</scope>
    <source>
        <strain evidence="1">81SQS9</strain>
    </source>
</reference>
<keyword evidence="1" id="KW-0436">Ligase</keyword>
<organism evidence="1 2">
    <name type="scientific">Holotrichia oblita</name>
    <name type="common">Chafer beetle</name>
    <dbReference type="NCBI Taxonomy" id="644536"/>
    <lineage>
        <taxon>Eukaryota</taxon>
        <taxon>Metazoa</taxon>
        <taxon>Ecdysozoa</taxon>
        <taxon>Arthropoda</taxon>
        <taxon>Hexapoda</taxon>
        <taxon>Insecta</taxon>
        <taxon>Pterygota</taxon>
        <taxon>Neoptera</taxon>
        <taxon>Endopterygota</taxon>
        <taxon>Coleoptera</taxon>
        <taxon>Polyphaga</taxon>
        <taxon>Scarabaeiformia</taxon>
        <taxon>Scarabaeidae</taxon>
        <taxon>Melolonthinae</taxon>
        <taxon>Holotrichia</taxon>
    </lineage>
</organism>
<accession>A0ACB9SM98</accession>
<name>A0ACB9SM98_HOLOL</name>
<sequence length="1079" mass="121724">MIFTLFYMYSTFLQWWRLGTLKNKLKGTLNGKNALLVCSGNTISEPDHQRSLENLLFQKDDRIACTIVPRQIINLTQWLRFPKDQAQFPIYIGPSKMILNTPKIYLLIRTNLEHYQPHQAEIIEIEKFGELLAWRINNFFEIILKTDFDNVAKLLHCLANSNVDINHELKLLKMEIVDIEGNLMKVKYDRIFPLEQKLKYSCADVHWSNFVASLKEIYSKIHDVTLNPKITIENGTRSEESKKVPVSEVKPIKKETRKKDSDMVEDKKDTLDVHQKKTKDTRSKTKESRSSKGQQHKSVKDAELKGKDDRKHYKDDKHRQHYKSKDEVDGTKNKDSKTGSKIKDKRKEVDLKASTANGESSKAKNEDVGDLFFNNNLKDKNVNSVKETTSKLLESLKNDATQDVLPEVCKTEELIKIDGQIEGIAQEAQDVLTPSSSTQVEITKQFSPFESQTDNGKSKEQIRPNVSNIILEKNIKFSEGKRGLRKSSKSTKNTKPPNVLVYADSLGTKENVKDVLGEILNKEKYTIYDLPLNKSSAFWDESTTLVVVCGSVTPNLTTDLLQYLVNGGQLLCLCSDLLYVILQTFSTAEVREHELVRFSYGEWKGVKMMHHIFCYQPSPAKKQFSKDSDQSNHSGGESSPIAPRTPSVVDIQHNGKTYTIQVQVLGAEETWQTPSLLLANVKNSSGGKVIFSQVHLEVDPSQYQDDENIYAALQGSNSARLGILKNLLSSHLDMDCMNQTEEITFSLGYLLGRHDMKLQMLKDNENIIENKLIGDKLSLIFCGKDDEPGPITSNRLPVMILSCPANFSTVQYFETLETEQIGRLVIYSDVMTSSQDVLSHNLINGLAVIPRQQTKGLGRSGNIWLSPVGCAMFSLQLHIPIQSTLGKSLSLIQHIVMVSIVSAVRNLPGHQDLEIGIKWPNDLYAYSRIKIGGLIVNSQINNDIAIVNIGVGMNLDNANPTLSLNDIIGKFNVDNGTTLAAIAYEKYFALVFNELERILKIIEKDGLSYFYTLYYKYWLHSNSEISVTTKDNQVRKVQIVGIDDYGYLTVKSPDGTISAVQPDGNTFDMLKGLIAPKIN</sequence>
<comment type="caution">
    <text evidence="1">The sequence shown here is derived from an EMBL/GenBank/DDBJ whole genome shotgun (WGS) entry which is preliminary data.</text>
</comment>
<keyword evidence="2" id="KW-1185">Reference proteome</keyword>
<evidence type="ECO:0000313" key="2">
    <source>
        <dbReference type="Proteomes" id="UP001056778"/>
    </source>
</evidence>